<protein>
    <submittedName>
        <fullName evidence="1">Uncharacterized protein</fullName>
    </submittedName>
</protein>
<accession>A0AAE4MEE7</accession>
<evidence type="ECO:0000313" key="1">
    <source>
        <dbReference type="EMBL" id="MDV0442238.1"/>
    </source>
</evidence>
<dbReference type="RefSeq" id="WP_338094645.1">
    <property type="nucleotide sequence ID" value="NZ_JAWDKA010000007.1"/>
</dbReference>
<dbReference type="Proteomes" id="UP001273136">
    <property type="component" value="Unassembled WGS sequence"/>
</dbReference>
<proteinExistence type="predicted"/>
<dbReference type="AlphaFoldDB" id="A0AAE4MEE7"/>
<dbReference type="EMBL" id="JAWDKA010000007">
    <property type="protein sequence ID" value="MDV0442238.1"/>
    <property type="molecule type" value="Genomic_DNA"/>
</dbReference>
<comment type="caution">
    <text evidence="1">The sequence shown here is derived from an EMBL/GenBank/DDBJ whole genome shotgun (WGS) entry which is preliminary data.</text>
</comment>
<name>A0AAE4MEE7_9EURY</name>
<evidence type="ECO:0000313" key="2">
    <source>
        <dbReference type="Proteomes" id="UP001273136"/>
    </source>
</evidence>
<organism evidence="1 2">
    <name type="scientific">Methanorbis furvi</name>
    <dbReference type="NCBI Taxonomy" id="3028299"/>
    <lineage>
        <taxon>Archaea</taxon>
        <taxon>Methanobacteriati</taxon>
        <taxon>Methanobacteriota</taxon>
        <taxon>Stenosarchaea group</taxon>
        <taxon>Methanomicrobia</taxon>
        <taxon>Methanomicrobiales</taxon>
        <taxon>Methanocorpusculaceae</taxon>
        <taxon>Methanorbis</taxon>
    </lineage>
</organism>
<gene>
    <name evidence="1" type="ORF">McpAg1_14700</name>
</gene>
<keyword evidence="2" id="KW-1185">Reference proteome</keyword>
<reference evidence="1" key="1">
    <citation type="submission" date="2023-06" db="EMBL/GenBank/DDBJ databases">
        <title>Genome sequence of Methancorpusculaceae sp. Ag1.</title>
        <authorList>
            <person name="Protasov E."/>
            <person name="Platt K."/>
            <person name="Poehlein A."/>
            <person name="Daniel R."/>
            <person name="Brune A."/>
        </authorList>
    </citation>
    <scope>NUCLEOTIDE SEQUENCE</scope>
    <source>
        <strain evidence="1">Ag1</strain>
    </source>
</reference>
<sequence length="79" mass="9153">MVTKKAQIACRLSPETLGKVKTLIEKDDAPFESMSEYLYTLIISDLARREMGVDAVTYQFFELLKNPEIQKEIKRLLKD</sequence>